<accession>A0A328PV40</accession>
<proteinExistence type="inferred from homology"/>
<evidence type="ECO:0000259" key="5">
    <source>
        <dbReference type="SMART" id="SM00382"/>
    </source>
</evidence>
<keyword evidence="3" id="KW-0235">DNA replication</keyword>
<protein>
    <recommendedName>
        <fullName evidence="3">DNA polymerase III subunit gamma/tau</fullName>
        <ecNumber evidence="3">2.7.7.7</ecNumber>
    </recommendedName>
</protein>
<evidence type="ECO:0000256" key="2">
    <source>
        <dbReference type="ARBA" id="ARBA00049244"/>
    </source>
</evidence>
<feature type="region of interest" description="Disordered" evidence="4">
    <location>
        <begin position="388"/>
        <end position="409"/>
    </location>
</feature>
<evidence type="ECO:0000256" key="4">
    <source>
        <dbReference type="SAM" id="MobiDB-lite"/>
    </source>
</evidence>
<dbReference type="Gene3D" id="3.40.50.300">
    <property type="entry name" value="P-loop containing nucleotide triphosphate hydrolases"/>
    <property type="match status" value="1"/>
</dbReference>
<dbReference type="Proteomes" id="UP000249762">
    <property type="component" value="Unassembled WGS sequence"/>
</dbReference>
<dbReference type="InterPro" id="IPR003593">
    <property type="entry name" value="AAA+_ATPase"/>
</dbReference>
<organism evidence="6 7">
    <name type="scientific">Mycoplasma wenyonii</name>
    <dbReference type="NCBI Taxonomy" id="65123"/>
    <lineage>
        <taxon>Bacteria</taxon>
        <taxon>Bacillati</taxon>
        <taxon>Mycoplasmatota</taxon>
        <taxon>Mollicutes</taxon>
        <taxon>Mycoplasmataceae</taxon>
        <taxon>Mycoplasma</taxon>
    </lineage>
</organism>
<dbReference type="CDD" id="cd00009">
    <property type="entry name" value="AAA"/>
    <property type="match status" value="1"/>
</dbReference>
<comment type="similarity">
    <text evidence="3">Belongs to the DnaX/STICHEL family.</text>
</comment>
<evidence type="ECO:0000256" key="1">
    <source>
        <dbReference type="ARBA" id="ARBA00022932"/>
    </source>
</evidence>
<dbReference type="PANTHER" id="PTHR11669:SF0">
    <property type="entry name" value="PROTEIN STICHEL-LIKE 2"/>
    <property type="match status" value="1"/>
</dbReference>
<dbReference type="GO" id="GO:0009360">
    <property type="term" value="C:DNA polymerase III complex"/>
    <property type="evidence" value="ECO:0007669"/>
    <property type="project" value="InterPro"/>
</dbReference>
<comment type="catalytic activity">
    <reaction evidence="2 3">
        <text>DNA(n) + a 2'-deoxyribonucleoside 5'-triphosphate = DNA(n+1) + diphosphate</text>
        <dbReference type="Rhea" id="RHEA:22508"/>
        <dbReference type="Rhea" id="RHEA-COMP:17339"/>
        <dbReference type="Rhea" id="RHEA-COMP:17340"/>
        <dbReference type="ChEBI" id="CHEBI:33019"/>
        <dbReference type="ChEBI" id="CHEBI:61560"/>
        <dbReference type="ChEBI" id="CHEBI:173112"/>
        <dbReference type="EC" id="2.7.7.7"/>
    </reaction>
</comment>
<reference evidence="7" key="1">
    <citation type="submission" date="2018-06" db="EMBL/GenBank/DDBJ databases">
        <authorList>
            <person name="Martinez Ocampo F."/>
            <person name="Quiroz Castaneda R.E."/>
            <person name="Rojas Lopez X."/>
        </authorList>
    </citation>
    <scope>NUCLEOTIDE SEQUENCE [LARGE SCALE GENOMIC DNA]</scope>
    <source>
        <strain evidence="7">INIFAP02</strain>
    </source>
</reference>
<keyword evidence="1 3" id="KW-0239">DNA-directed DNA polymerase</keyword>
<dbReference type="GO" id="GO:0003887">
    <property type="term" value="F:DNA-directed DNA polymerase activity"/>
    <property type="evidence" value="ECO:0007669"/>
    <property type="project" value="UniProtKB-KW"/>
</dbReference>
<keyword evidence="3" id="KW-0808">Transferase</keyword>
<name>A0A328PV40_9MOLU</name>
<comment type="subunit">
    <text evidence="3">DNA polymerase III contains a core (composed of alpha, epsilon and theta chains) that associates with a tau subunit. This core dimerizes to form the POLIII' complex. PolIII' associates with the gamma complex (composed of gamma, delta, delta', psi and chi chains) and with the beta chain to form the complete DNA polymerase III complex.</text>
</comment>
<dbReference type="InterPro" id="IPR012763">
    <property type="entry name" value="DNA_pol_III_sug/sutau_N"/>
</dbReference>
<keyword evidence="7" id="KW-1185">Reference proteome</keyword>
<keyword evidence="3" id="KW-0547">Nucleotide-binding</keyword>
<keyword evidence="3" id="KW-0067">ATP-binding</keyword>
<evidence type="ECO:0000313" key="6">
    <source>
        <dbReference type="EMBL" id="RAO95291.1"/>
    </source>
</evidence>
<evidence type="ECO:0000256" key="3">
    <source>
        <dbReference type="RuleBase" id="RU364063"/>
    </source>
</evidence>
<dbReference type="SMART" id="SM00382">
    <property type="entry name" value="AAA"/>
    <property type="match status" value="1"/>
</dbReference>
<dbReference type="RefSeq" id="WP_112664957.1">
    <property type="nucleotide sequence ID" value="NZ_QKVO01000001.1"/>
</dbReference>
<dbReference type="EC" id="2.7.7.7" evidence="3"/>
<dbReference type="GO" id="GO:0005524">
    <property type="term" value="F:ATP binding"/>
    <property type="evidence" value="ECO:0007669"/>
    <property type="project" value="UniProtKB-KW"/>
</dbReference>
<comment type="function">
    <text evidence="3">DNA polymerase III is a complex, multichain enzyme responsible for most of the replicative synthesis in bacteria. This DNA polymerase also exhibits 3' to 5' exonuclease activity.</text>
</comment>
<dbReference type="Pfam" id="PF13177">
    <property type="entry name" value="DNA_pol3_delta2"/>
    <property type="match status" value="1"/>
</dbReference>
<dbReference type="InterPro" id="IPR027417">
    <property type="entry name" value="P-loop_NTPase"/>
</dbReference>
<dbReference type="SUPFAM" id="SSF52540">
    <property type="entry name" value="P-loop containing nucleoside triphosphate hydrolases"/>
    <property type="match status" value="1"/>
</dbReference>
<dbReference type="GO" id="GO:0006261">
    <property type="term" value="P:DNA-templated DNA replication"/>
    <property type="evidence" value="ECO:0007669"/>
    <property type="project" value="TreeGrafter"/>
</dbReference>
<dbReference type="InterPro" id="IPR050238">
    <property type="entry name" value="DNA_Rep/Repair_Clamp_Loader"/>
</dbReference>
<dbReference type="AlphaFoldDB" id="A0A328PV40"/>
<feature type="compositionally biased region" description="Basic and acidic residues" evidence="4">
    <location>
        <begin position="400"/>
        <end position="409"/>
    </location>
</feature>
<evidence type="ECO:0000313" key="7">
    <source>
        <dbReference type="Proteomes" id="UP000249762"/>
    </source>
</evidence>
<dbReference type="EMBL" id="QKVO01000001">
    <property type="protein sequence ID" value="RAO95291.1"/>
    <property type="molecule type" value="Genomic_DNA"/>
</dbReference>
<keyword evidence="3" id="KW-0548">Nucleotidyltransferase</keyword>
<feature type="domain" description="AAA+ ATPase" evidence="5">
    <location>
        <begin position="33"/>
        <end position="181"/>
    </location>
</feature>
<comment type="caution">
    <text evidence="6">The sequence shown here is derived from an EMBL/GenBank/DDBJ whole genome shotgun (WGS) entry which is preliminary data.</text>
</comment>
<sequence length="610" mass="69711">MLYNKHRPKYFKDLIGQELTKELLINFLTSKENIHSFIFYGPNGTGKTTAARLFSQAVNCSKFSKNKELCGSCNSCKSIEKGECPDLIEIDGATHNGVEYIREIIKNSVYPPLLLSKKVYIVDEAHCLSYQAWNALLKLIEEPPQHLILIFLTTAINKIIPTILSRCQKLFFSPIQTEDLNQLLSNISQAENKKITSEVITKLSENSKGSAREAIVSLEKILINNESSEEVLNNLPNLEEESLELLALILSSDYLKAIGRLKKNLTNSNKLFELMLDKLLELSFYQLSSSKEVLGTISEEQAKIFMQNNPNLNSMINFLATALSSGVTQFSFAYSKYLLVNLFENCYPSSLQRSTKEIKKVEVIPKSKIETSKKKKVIKETKEEVKKEETTETVLDSSSEPDKAEQKHSSIETGTLLSDAIVQKSKIEGLPSVVELFKHTLFRTESVDLPQFKLEQTLTKEQEVILLLRRADRETSKEYYSLLKNYLKNDENSGADELFISKLFEHMVSKYELICSSDSTCIVVFPNESKANYFKLKVKNLEITQRLYKIFENSIRWKGITLSDLQTAIQKNKNYRDKENLPKTIPEQDVQLLRKIQETFLTQEESRFLA</sequence>
<dbReference type="PANTHER" id="PTHR11669">
    <property type="entry name" value="REPLICATION FACTOR C / DNA POLYMERASE III GAMMA-TAU SUBUNIT"/>
    <property type="match status" value="1"/>
</dbReference>
<dbReference type="NCBIfam" id="TIGR02397">
    <property type="entry name" value="dnaX_nterm"/>
    <property type="match status" value="1"/>
</dbReference>
<dbReference type="OrthoDB" id="9810148at2"/>
<gene>
    <name evidence="3 6" type="primary">dnaX</name>
    <name evidence="6" type="ORF">DNK47_00315</name>
</gene>